<dbReference type="Proteomes" id="UP000007264">
    <property type="component" value="Unassembled WGS sequence"/>
</dbReference>
<dbReference type="KEGG" id="csl:COCSUDRAFT_60201"/>
<feature type="compositionally biased region" description="Low complexity" evidence="1">
    <location>
        <begin position="147"/>
        <end position="160"/>
    </location>
</feature>
<feature type="region of interest" description="Disordered" evidence="1">
    <location>
        <begin position="77"/>
        <end position="97"/>
    </location>
</feature>
<accession>I0YJG3</accession>
<proteinExistence type="predicted"/>
<dbReference type="EMBL" id="AGSI01000023">
    <property type="protein sequence ID" value="EIE18532.1"/>
    <property type="molecule type" value="Genomic_DNA"/>
</dbReference>
<dbReference type="RefSeq" id="XP_005643076.1">
    <property type="nucleotide sequence ID" value="XM_005643019.1"/>
</dbReference>
<name>I0YJG3_COCSC</name>
<dbReference type="GeneID" id="17036417"/>
<evidence type="ECO:0000313" key="3">
    <source>
        <dbReference type="Proteomes" id="UP000007264"/>
    </source>
</evidence>
<gene>
    <name evidence="2" type="ORF">COCSUDRAFT_60201</name>
</gene>
<feature type="compositionally biased region" description="Low complexity" evidence="1">
    <location>
        <begin position="83"/>
        <end position="97"/>
    </location>
</feature>
<sequence>MSVLVACIFNALSILLVSRYLYIRFSRERLEYAREQEAQRSRRQGARDSGPEGSMQTQLARFTPVLVLQPDSKVACAHKEAPAPDAAGPGSAPAAAPTRPLQTMYVSQLPQGTTLYSGPPLRASASTRSLGQLSRTGGGSVRDLHRAGSSSGAETTSAGEVRIDVAGGSSTGTADLQAHQVDQAQQHQEPRRPSLLSVAYLGSGVYLWGARRDPLYRDRVHGRPPPSAYTR</sequence>
<reference evidence="2 3" key="1">
    <citation type="journal article" date="2012" name="Genome Biol.">
        <title>The genome of the polar eukaryotic microalga coccomyxa subellipsoidea reveals traits of cold adaptation.</title>
        <authorList>
            <person name="Blanc G."/>
            <person name="Agarkova I."/>
            <person name="Grimwood J."/>
            <person name="Kuo A."/>
            <person name="Brueggeman A."/>
            <person name="Dunigan D."/>
            <person name="Gurnon J."/>
            <person name="Ladunga I."/>
            <person name="Lindquist E."/>
            <person name="Lucas S."/>
            <person name="Pangilinan J."/>
            <person name="Proschold T."/>
            <person name="Salamov A."/>
            <person name="Schmutz J."/>
            <person name="Weeks D."/>
            <person name="Yamada T."/>
            <person name="Claverie J.M."/>
            <person name="Grigoriev I."/>
            <person name="Van Etten J."/>
            <person name="Lomsadze A."/>
            <person name="Borodovsky M."/>
        </authorList>
    </citation>
    <scope>NUCLEOTIDE SEQUENCE [LARGE SCALE GENOMIC DNA]</scope>
    <source>
        <strain evidence="2 3">C-169</strain>
    </source>
</reference>
<feature type="compositionally biased region" description="Basic and acidic residues" evidence="1">
    <location>
        <begin position="36"/>
        <end position="50"/>
    </location>
</feature>
<evidence type="ECO:0000256" key="1">
    <source>
        <dbReference type="SAM" id="MobiDB-lite"/>
    </source>
</evidence>
<comment type="caution">
    <text evidence="2">The sequence shown here is derived from an EMBL/GenBank/DDBJ whole genome shotgun (WGS) entry which is preliminary data.</text>
</comment>
<feature type="region of interest" description="Disordered" evidence="1">
    <location>
        <begin position="36"/>
        <end position="56"/>
    </location>
</feature>
<feature type="region of interest" description="Disordered" evidence="1">
    <location>
        <begin position="112"/>
        <end position="173"/>
    </location>
</feature>
<keyword evidence="3" id="KW-1185">Reference proteome</keyword>
<evidence type="ECO:0000313" key="2">
    <source>
        <dbReference type="EMBL" id="EIE18532.1"/>
    </source>
</evidence>
<dbReference type="OrthoDB" id="10546251at2759"/>
<protein>
    <submittedName>
        <fullName evidence="2">Uncharacterized protein</fullName>
    </submittedName>
</protein>
<organism evidence="2 3">
    <name type="scientific">Coccomyxa subellipsoidea (strain C-169)</name>
    <name type="common">Green microalga</name>
    <dbReference type="NCBI Taxonomy" id="574566"/>
    <lineage>
        <taxon>Eukaryota</taxon>
        <taxon>Viridiplantae</taxon>
        <taxon>Chlorophyta</taxon>
        <taxon>core chlorophytes</taxon>
        <taxon>Trebouxiophyceae</taxon>
        <taxon>Trebouxiophyceae incertae sedis</taxon>
        <taxon>Coccomyxaceae</taxon>
        <taxon>Coccomyxa</taxon>
        <taxon>Coccomyxa subellipsoidea</taxon>
    </lineage>
</organism>
<feature type="compositionally biased region" description="Polar residues" evidence="1">
    <location>
        <begin position="124"/>
        <end position="135"/>
    </location>
</feature>
<dbReference type="AlphaFoldDB" id="I0YJG3"/>